<dbReference type="OrthoDB" id="5035198at2"/>
<dbReference type="InterPro" id="IPR004089">
    <property type="entry name" value="MCPsignal_dom"/>
</dbReference>
<accession>A0A1H4QV02</accession>
<feature type="region of interest" description="Disordered" evidence="2">
    <location>
        <begin position="1101"/>
        <end position="1133"/>
    </location>
</feature>
<reference evidence="6" key="1">
    <citation type="submission" date="2016-10" db="EMBL/GenBank/DDBJ databases">
        <authorList>
            <person name="Varghese N."/>
            <person name="Submissions S."/>
        </authorList>
    </citation>
    <scope>NUCLEOTIDE SEQUENCE [LARGE SCALE GENOMIC DNA]</scope>
    <source>
        <strain evidence="6">DSM 16089</strain>
    </source>
</reference>
<protein>
    <recommendedName>
        <fullName evidence="4">Methyl-accepting transducer domain-containing protein</fullName>
    </recommendedName>
</protein>
<feature type="domain" description="Methyl-accepting transducer" evidence="4">
    <location>
        <begin position="1030"/>
        <end position="1269"/>
    </location>
</feature>
<dbReference type="GO" id="GO:0016020">
    <property type="term" value="C:membrane"/>
    <property type="evidence" value="ECO:0007669"/>
    <property type="project" value="InterPro"/>
</dbReference>
<evidence type="ECO:0000256" key="3">
    <source>
        <dbReference type="SAM" id="Phobius"/>
    </source>
</evidence>
<evidence type="ECO:0000313" key="5">
    <source>
        <dbReference type="EMBL" id="SEC23499.1"/>
    </source>
</evidence>
<keyword evidence="1" id="KW-0807">Transducer</keyword>
<evidence type="ECO:0000256" key="1">
    <source>
        <dbReference type="PROSITE-ProRule" id="PRU00284"/>
    </source>
</evidence>
<dbReference type="NCBIfam" id="NF033766">
    <property type="entry name" value="choice_anch_G"/>
    <property type="match status" value="1"/>
</dbReference>
<organism evidence="5 6">
    <name type="scientific">Microbacterium hydrocarbonoxydans</name>
    <dbReference type="NCBI Taxonomy" id="273678"/>
    <lineage>
        <taxon>Bacteria</taxon>
        <taxon>Bacillati</taxon>
        <taxon>Actinomycetota</taxon>
        <taxon>Actinomycetes</taxon>
        <taxon>Micrococcales</taxon>
        <taxon>Microbacteriaceae</taxon>
        <taxon>Microbacterium</taxon>
    </lineage>
</organism>
<name>A0A1H4QV02_9MICO</name>
<dbReference type="InterPro" id="IPR006311">
    <property type="entry name" value="TAT_signal"/>
</dbReference>
<keyword evidence="3" id="KW-0812">Transmembrane</keyword>
<keyword evidence="6" id="KW-1185">Reference proteome</keyword>
<dbReference type="PROSITE" id="PS50111">
    <property type="entry name" value="CHEMOTAXIS_TRANSDUC_2"/>
    <property type="match status" value="1"/>
</dbReference>
<keyword evidence="3" id="KW-1133">Transmembrane helix</keyword>
<keyword evidence="3" id="KW-0472">Membrane</keyword>
<evidence type="ECO:0000259" key="4">
    <source>
        <dbReference type="PROSITE" id="PS50111"/>
    </source>
</evidence>
<feature type="transmembrane region" description="Helical" evidence="3">
    <location>
        <begin position="1526"/>
        <end position="1545"/>
    </location>
</feature>
<feature type="region of interest" description="Disordered" evidence="2">
    <location>
        <begin position="997"/>
        <end position="1016"/>
    </location>
</feature>
<dbReference type="Proteomes" id="UP000183750">
    <property type="component" value="Unassembled WGS sequence"/>
</dbReference>
<dbReference type="RefSeq" id="WP_074731909.1">
    <property type="nucleotide sequence ID" value="NZ_FNSQ01000005.1"/>
</dbReference>
<sequence length="1555" mass="147184">MEFLRGKTLRRRRVIGGGLAGGTAAAVILASALVPTAANALEAAEPTDPSVAQGQIVQLPADLLGGLDIAALGHTLTSNPAAAGPELGGLDLDLLEALNIDVGTLNIALLTDGTTPGLLQLGDLGAAQSFSSSPTQTQSIASSGTITSGGAIDAGAIDGSVNPGTLELTDLFDQLTVAGLTDAVLDEASVSIGALASRADSTTDTVSSEYRIADLGLDLHSNLVAGLSTTLASTIQGTVTPVSDLAGPGGALTGLVTTLVNTINAIPDVPLVAAFEATGGTVGIAGLDTVGQTVADEVLLEPLENTTGSVLVDLSDGTITVDLAQILVETGAGADLNSMPANTAVLSATTIAAIQQGITSALTGTHPESLNGKVSSILETTLDSLVATLTIGVDLTNPLTGIDLVSGDVTVVGSLAQFAGTATPAPVVDTDISLAGLNIGALLNPVVGAVTTAIAGTTGPLVDTALTSVIPLVQPALAALTTPVLSTLDPVLQGVLSGVATITINEQSSPGDIPGDSFTVRALGIDLLPAVGGGVELDLASSTVKSAAAAVAAIDAADAVQAGATLPITGSGWPANTEISVQLTAPGGADVGGPETVTTDGTGGFTFAYPVPASAAPGTGYTVTATDGTSTATDTTEVTAAPVATVDAAATVQAGTDLAVSGTNWPANTEVSVQLTAPGGATVGGPETVTTDGSGAFTLAYPVPASAEPGTGYTVTATAGAITDTDTTEVTAAAAVDAADTVQAGTDLPITGTGWAANTEVSVQLTAPGGAAVGGPETVTTDGSGGFTLDYPVPASAEPGTGYTVTATVGGQTATDTTEVTAAATIDAAATVEAGTDLAITGANWPANTEITVQLTAPGGANIGGPETVTTGGLGGFTLDYPVPAGTPAGTGYTVTATVGTQTATDTTEVTAAPVVVDAAPQVPAGSNLAVTGSGWPVSSSVSLQLTAPGGGADVGGPVTATTDEFGAFTANYPVPAGTTPGTGYTLTATSGAFTDTDTTEVTAGDPGDVNTNAAASASASADATADGDPSAQAAAEAAALADATSAASAAATADATSAAESAATTDASAAATTDVTSTANASAAVAAQAAAQADASDDVNADASTAAESNSAASSESAATTDSSTDASSEASANTNAAASASASANADATTAAVAEASAQAAAFADATSDASAAADPAAEAAAESAATATSSTAATADATSEANAGAAIAAQAAALADATTDTAAESSATSDASTSAASNASAAAIADASTDASADAVAAADASAEVNTNASASAAASAQADDDSNASVEAAAVAAALADATSTASAAADVSANAAASAAATDDASTDASTTATTDANASSAAAAQAAAQNDATSTSAADASASADADPNASAAAAANASSSATASASAAADASASATADASAAATAEASASASAEADAAADPSGDIGITIKVPVLERGERQTAVGTGFLPGESVSGVMSSEPIALGTQIADEDGTVTFTWTIPAGTDLGTHTVTLTGVTSGSVAATFQVVATGLATTGGDVQTGWLALAALLLTLGLGVTRIARSRRPMVQTE</sequence>
<gene>
    <name evidence="5" type="ORF">SAMN04489807_3210</name>
</gene>
<dbReference type="InterPro" id="IPR047900">
    <property type="entry name" value="Choice_anch_G"/>
</dbReference>
<dbReference type="PROSITE" id="PS51318">
    <property type="entry name" value="TAT"/>
    <property type="match status" value="1"/>
</dbReference>
<feature type="compositionally biased region" description="Low complexity" evidence="2">
    <location>
        <begin position="1102"/>
        <end position="1133"/>
    </location>
</feature>
<proteinExistence type="predicted"/>
<evidence type="ECO:0000313" key="6">
    <source>
        <dbReference type="Proteomes" id="UP000183750"/>
    </source>
</evidence>
<dbReference type="EMBL" id="FNSQ01000005">
    <property type="protein sequence ID" value="SEC23499.1"/>
    <property type="molecule type" value="Genomic_DNA"/>
</dbReference>
<dbReference type="GO" id="GO:0007165">
    <property type="term" value="P:signal transduction"/>
    <property type="evidence" value="ECO:0007669"/>
    <property type="project" value="UniProtKB-KW"/>
</dbReference>
<evidence type="ECO:0000256" key="2">
    <source>
        <dbReference type="SAM" id="MobiDB-lite"/>
    </source>
</evidence>